<protein>
    <recommendedName>
        <fullName evidence="9">Zn(2)-C6 fungal-type domain-containing protein</fullName>
    </recommendedName>
</protein>
<dbReference type="InterPro" id="IPR036864">
    <property type="entry name" value="Zn2-C6_fun-type_DNA-bd_sf"/>
</dbReference>
<dbReference type="PANTHER" id="PTHR31313">
    <property type="entry name" value="TY1 ENHANCER ACTIVATOR"/>
    <property type="match status" value="1"/>
</dbReference>
<feature type="region of interest" description="Disordered" evidence="8">
    <location>
        <begin position="57"/>
        <end position="78"/>
    </location>
</feature>
<dbReference type="OrthoDB" id="2406834at2759"/>
<dbReference type="EMBL" id="PJQM01002003">
    <property type="protein sequence ID" value="RCH98967.1"/>
    <property type="molecule type" value="Genomic_DNA"/>
</dbReference>
<dbReference type="PANTHER" id="PTHR31313:SF81">
    <property type="entry name" value="TY1 ENHANCER ACTIVATOR"/>
    <property type="match status" value="1"/>
</dbReference>
<comment type="caution">
    <text evidence="10">The sequence shown here is derived from an EMBL/GenBank/DDBJ whole genome shotgun (WGS) entry which is preliminary data.</text>
</comment>
<dbReference type="PROSITE" id="PS00463">
    <property type="entry name" value="ZN2_CY6_FUNGAL_1"/>
    <property type="match status" value="1"/>
</dbReference>
<accession>A0A367K9W9</accession>
<dbReference type="Gene3D" id="4.10.240.10">
    <property type="entry name" value="Zn(2)-C6 fungal-type DNA-binding domain"/>
    <property type="match status" value="1"/>
</dbReference>
<feature type="domain" description="Zn(2)-C6 fungal-type" evidence="9">
    <location>
        <begin position="18"/>
        <end position="47"/>
    </location>
</feature>
<dbReference type="GO" id="GO:0000981">
    <property type="term" value="F:DNA-binding transcription factor activity, RNA polymerase II-specific"/>
    <property type="evidence" value="ECO:0007669"/>
    <property type="project" value="InterPro"/>
</dbReference>
<reference evidence="10 11" key="1">
    <citation type="journal article" date="2018" name="G3 (Bethesda)">
        <title>Phylogenetic and Phylogenomic Definition of Rhizopus Species.</title>
        <authorList>
            <person name="Gryganskyi A.P."/>
            <person name="Golan J."/>
            <person name="Dolatabadi S."/>
            <person name="Mondo S."/>
            <person name="Robb S."/>
            <person name="Idnurm A."/>
            <person name="Muszewska A."/>
            <person name="Steczkiewicz K."/>
            <person name="Masonjones S."/>
            <person name="Liao H.L."/>
            <person name="Gajdeczka M.T."/>
            <person name="Anike F."/>
            <person name="Vuek A."/>
            <person name="Anishchenko I.M."/>
            <person name="Voigt K."/>
            <person name="de Hoog G.S."/>
            <person name="Smith M.E."/>
            <person name="Heitman J."/>
            <person name="Vilgalys R."/>
            <person name="Stajich J.E."/>
        </authorList>
    </citation>
    <scope>NUCLEOTIDE SEQUENCE [LARGE SCALE GENOMIC DNA]</scope>
    <source>
        <strain evidence="10 11">LSU 92-RS-03</strain>
    </source>
</reference>
<dbReference type="Proteomes" id="UP000253551">
    <property type="component" value="Unassembled WGS sequence"/>
</dbReference>
<evidence type="ECO:0000256" key="8">
    <source>
        <dbReference type="SAM" id="MobiDB-lite"/>
    </source>
</evidence>
<name>A0A367K9W9_RHIST</name>
<evidence type="ECO:0000313" key="11">
    <source>
        <dbReference type="Proteomes" id="UP000253551"/>
    </source>
</evidence>
<dbReference type="GO" id="GO:0003677">
    <property type="term" value="F:DNA binding"/>
    <property type="evidence" value="ECO:0007669"/>
    <property type="project" value="UniProtKB-KW"/>
</dbReference>
<dbReference type="SMART" id="SM00066">
    <property type="entry name" value="GAL4"/>
    <property type="match status" value="1"/>
</dbReference>
<comment type="subcellular location">
    <subcellularLocation>
        <location evidence="1">Nucleus</location>
    </subcellularLocation>
</comment>
<gene>
    <name evidence="10" type="ORF">CU098_004990</name>
</gene>
<evidence type="ECO:0000256" key="4">
    <source>
        <dbReference type="ARBA" id="ARBA00023015"/>
    </source>
</evidence>
<dbReference type="GO" id="GO:0008270">
    <property type="term" value="F:zinc ion binding"/>
    <property type="evidence" value="ECO:0007669"/>
    <property type="project" value="InterPro"/>
</dbReference>
<dbReference type="InterPro" id="IPR051615">
    <property type="entry name" value="Transcr_Regulatory_Elem"/>
</dbReference>
<evidence type="ECO:0000259" key="9">
    <source>
        <dbReference type="PROSITE" id="PS50048"/>
    </source>
</evidence>
<evidence type="ECO:0000256" key="5">
    <source>
        <dbReference type="ARBA" id="ARBA00023125"/>
    </source>
</evidence>
<evidence type="ECO:0000313" key="10">
    <source>
        <dbReference type="EMBL" id="RCH98967.1"/>
    </source>
</evidence>
<dbReference type="AlphaFoldDB" id="A0A367K9W9"/>
<evidence type="ECO:0000256" key="7">
    <source>
        <dbReference type="ARBA" id="ARBA00023242"/>
    </source>
</evidence>
<keyword evidence="7" id="KW-0539">Nucleus</keyword>
<keyword evidence="11" id="KW-1185">Reference proteome</keyword>
<dbReference type="InterPro" id="IPR007219">
    <property type="entry name" value="XnlR_reg_dom"/>
</dbReference>
<keyword evidence="6" id="KW-0804">Transcription</keyword>
<sequence length="692" mass="79056">MGKSNQELKYKRLKVGHACYVCRSKKIKCDGLRPCMQCKARGRNCVSTKEEALAQEPLEACKDNAESSSGSESDDDSILFSRRDKSLPDSSQTNAHYESWTSHASVSIAEDEKEENEYPLFGSFVRWTVEPPLPMHYSHSIEMPTVDIQMHLIDLFFQTYYTNMPVIPKAFFYEQLRVKGPLITPLLLNAIYFTVSGQSSLPDVPKPSVFFNRCRKLVDDFLDTPRVSTVIALCLLSNYEPSPTRGRTEGTPHCRAWIYGGMAFRMCLELGLNVDTPETRELLGPEDIEIRRRVFWMCYIHDKLQSREWERTWTLPSSLTNVALPIALPTDDKDEHRIIMAFTHFAKLAIIAEEGLQIRSLYAISGKSNISTIYGQLEQYQSGILCWMQELANNVLKTEEHYFVRNQLIAYSMLIETSLLLPQTAERTSKHKDYVAKIITLADAICHHPFKIVHYEILAHAIGAALRVIKNGRMEVSIANELVGKSLKIFTTIQQRTAIPNFSETVRRINSMYQTAKKAQQEVKKKVQNSQCDQDVLMPYMEENHRDPQMTNELLSCHTNIDRPCIQTDSYQKQPWLQALHDSDTNQIAMPLTPEDPIHISNLSSPDQSEQMWPIPYLPNSAFAPDGLSCQAQPYFTPFSAINPSNYIASSYDQSTLYMNNTYNYLTDQLDNLPNVSSSIQTTTYQPLYYTN</sequence>
<organism evidence="10 11">
    <name type="scientific">Rhizopus stolonifer</name>
    <name type="common">Rhizopus nigricans</name>
    <dbReference type="NCBI Taxonomy" id="4846"/>
    <lineage>
        <taxon>Eukaryota</taxon>
        <taxon>Fungi</taxon>
        <taxon>Fungi incertae sedis</taxon>
        <taxon>Mucoromycota</taxon>
        <taxon>Mucoromycotina</taxon>
        <taxon>Mucoromycetes</taxon>
        <taxon>Mucorales</taxon>
        <taxon>Mucorineae</taxon>
        <taxon>Rhizopodaceae</taxon>
        <taxon>Rhizopus</taxon>
    </lineage>
</organism>
<keyword evidence="4" id="KW-0805">Transcription regulation</keyword>
<dbReference type="PROSITE" id="PS50048">
    <property type="entry name" value="ZN2_CY6_FUNGAL_2"/>
    <property type="match status" value="1"/>
</dbReference>
<evidence type="ECO:0000256" key="6">
    <source>
        <dbReference type="ARBA" id="ARBA00023163"/>
    </source>
</evidence>
<dbReference type="GO" id="GO:0006351">
    <property type="term" value="P:DNA-templated transcription"/>
    <property type="evidence" value="ECO:0007669"/>
    <property type="project" value="InterPro"/>
</dbReference>
<dbReference type="SMART" id="SM00906">
    <property type="entry name" value="Fungal_trans"/>
    <property type="match status" value="1"/>
</dbReference>
<dbReference type="CDD" id="cd00067">
    <property type="entry name" value="GAL4"/>
    <property type="match status" value="1"/>
</dbReference>
<evidence type="ECO:0000256" key="2">
    <source>
        <dbReference type="ARBA" id="ARBA00022723"/>
    </source>
</evidence>
<dbReference type="Pfam" id="PF04082">
    <property type="entry name" value="Fungal_trans"/>
    <property type="match status" value="1"/>
</dbReference>
<keyword evidence="5" id="KW-0238">DNA-binding</keyword>
<keyword evidence="2" id="KW-0479">Metal-binding</keyword>
<evidence type="ECO:0000256" key="3">
    <source>
        <dbReference type="ARBA" id="ARBA00022833"/>
    </source>
</evidence>
<evidence type="ECO:0000256" key="1">
    <source>
        <dbReference type="ARBA" id="ARBA00004123"/>
    </source>
</evidence>
<dbReference type="Pfam" id="PF00172">
    <property type="entry name" value="Zn_clus"/>
    <property type="match status" value="1"/>
</dbReference>
<dbReference type="GO" id="GO:0005634">
    <property type="term" value="C:nucleus"/>
    <property type="evidence" value="ECO:0007669"/>
    <property type="project" value="UniProtKB-SubCell"/>
</dbReference>
<dbReference type="SUPFAM" id="SSF57701">
    <property type="entry name" value="Zn2/Cys6 DNA-binding domain"/>
    <property type="match status" value="1"/>
</dbReference>
<keyword evidence="3" id="KW-0862">Zinc</keyword>
<proteinExistence type="predicted"/>
<dbReference type="InterPro" id="IPR001138">
    <property type="entry name" value="Zn2Cys6_DnaBD"/>
</dbReference>
<dbReference type="CDD" id="cd12148">
    <property type="entry name" value="fungal_TF_MHR"/>
    <property type="match status" value="1"/>
</dbReference>